<dbReference type="Pfam" id="PF00001">
    <property type="entry name" value="7tm_1"/>
    <property type="match status" value="1"/>
</dbReference>
<organism evidence="13 14">
    <name type="scientific">Stylophora pistillata</name>
    <name type="common">Smooth cauliflower coral</name>
    <dbReference type="NCBI Taxonomy" id="50429"/>
    <lineage>
        <taxon>Eukaryota</taxon>
        <taxon>Metazoa</taxon>
        <taxon>Cnidaria</taxon>
        <taxon>Anthozoa</taxon>
        <taxon>Hexacorallia</taxon>
        <taxon>Scleractinia</taxon>
        <taxon>Astrocoeniina</taxon>
        <taxon>Pocilloporidae</taxon>
        <taxon>Stylophora</taxon>
    </lineage>
</organism>
<feature type="transmembrane region" description="Helical" evidence="11">
    <location>
        <begin position="140"/>
        <end position="160"/>
    </location>
</feature>
<evidence type="ECO:0000256" key="4">
    <source>
        <dbReference type="ARBA" id="ARBA00022989"/>
    </source>
</evidence>
<evidence type="ECO:0000256" key="2">
    <source>
        <dbReference type="ARBA" id="ARBA00022475"/>
    </source>
</evidence>
<evidence type="ECO:0000256" key="9">
    <source>
        <dbReference type="ARBA" id="ARBA00023224"/>
    </source>
</evidence>
<dbReference type="GO" id="GO:0043410">
    <property type="term" value="P:positive regulation of MAPK cascade"/>
    <property type="evidence" value="ECO:0007669"/>
    <property type="project" value="TreeGrafter"/>
</dbReference>
<keyword evidence="6 11" id="KW-0472">Membrane</keyword>
<dbReference type="PANTHER" id="PTHR24248">
    <property type="entry name" value="ADRENERGIC RECEPTOR-RELATED G-PROTEIN COUPLED RECEPTOR"/>
    <property type="match status" value="1"/>
</dbReference>
<keyword evidence="4 11" id="KW-1133">Transmembrane helix</keyword>
<dbReference type="GO" id="GO:0071880">
    <property type="term" value="P:adenylate cyclase-activating adrenergic receptor signaling pathway"/>
    <property type="evidence" value="ECO:0007669"/>
    <property type="project" value="TreeGrafter"/>
</dbReference>
<dbReference type="CDD" id="cd14967">
    <property type="entry name" value="7tmA_amine_R-like"/>
    <property type="match status" value="1"/>
</dbReference>
<feature type="transmembrane region" description="Helical" evidence="11">
    <location>
        <begin position="180"/>
        <end position="205"/>
    </location>
</feature>
<dbReference type="GO" id="GO:0005886">
    <property type="term" value="C:plasma membrane"/>
    <property type="evidence" value="ECO:0007669"/>
    <property type="project" value="UniProtKB-SubCell"/>
</dbReference>
<feature type="transmembrane region" description="Helical" evidence="11">
    <location>
        <begin position="322"/>
        <end position="343"/>
    </location>
</feature>
<feature type="domain" description="G-protein coupled receptors family 1 profile" evidence="12">
    <location>
        <begin position="75"/>
        <end position="341"/>
    </location>
</feature>
<feature type="transmembrane region" description="Helical" evidence="11">
    <location>
        <begin position="57"/>
        <end position="84"/>
    </location>
</feature>
<reference evidence="14" key="1">
    <citation type="journal article" date="2017" name="bioRxiv">
        <title>Comparative analysis of the genomes of Stylophora pistillata and Acropora digitifera provides evidence for extensive differences between species of corals.</title>
        <authorList>
            <person name="Voolstra C.R."/>
            <person name="Li Y."/>
            <person name="Liew Y.J."/>
            <person name="Baumgarten S."/>
            <person name="Zoccola D."/>
            <person name="Flot J.-F."/>
            <person name="Tambutte S."/>
            <person name="Allemand D."/>
            <person name="Aranda M."/>
        </authorList>
    </citation>
    <scope>NUCLEOTIDE SEQUENCE [LARGE SCALE GENOMIC DNA]</scope>
</reference>
<keyword evidence="7" id="KW-1015">Disulfide bond</keyword>
<feature type="transmembrane region" description="Helical" evidence="11">
    <location>
        <begin position="96"/>
        <end position="120"/>
    </location>
</feature>
<keyword evidence="5 10" id="KW-0297">G-protein coupled receptor</keyword>
<evidence type="ECO:0000256" key="1">
    <source>
        <dbReference type="ARBA" id="ARBA00004651"/>
    </source>
</evidence>
<dbReference type="Gene3D" id="1.20.1070.10">
    <property type="entry name" value="Rhodopsin 7-helix transmembrane proteins"/>
    <property type="match status" value="1"/>
</dbReference>
<evidence type="ECO:0000256" key="8">
    <source>
        <dbReference type="ARBA" id="ARBA00023170"/>
    </source>
</evidence>
<dbReference type="GO" id="GO:0004993">
    <property type="term" value="F:G protein-coupled serotonin receptor activity"/>
    <property type="evidence" value="ECO:0007669"/>
    <property type="project" value="UniProtKB-ARBA"/>
</dbReference>
<dbReference type="Proteomes" id="UP000225706">
    <property type="component" value="Unassembled WGS sequence"/>
</dbReference>
<evidence type="ECO:0000256" key="7">
    <source>
        <dbReference type="ARBA" id="ARBA00023157"/>
    </source>
</evidence>
<evidence type="ECO:0000256" key="5">
    <source>
        <dbReference type="ARBA" id="ARBA00023040"/>
    </source>
</evidence>
<keyword evidence="8 10" id="KW-0675">Receptor</keyword>
<feature type="transmembrane region" description="Helical" evidence="11">
    <location>
        <begin position="225"/>
        <end position="248"/>
    </location>
</feature>
<evidence type="ECO:0000256" key="3">
    <source>
        <dbReference type="ARBA" id="ARBA00022692"/>
    </source>
</evidence>
<evidence type="ECO:0000313" key="14">
    <source>
        <dbReference type="Proteomes" id="UP000225706"/>
    </source>
</evidence>
<dbReference type="PROSITE" id="PS50262">
    <property type="entry name" value="G_PROTEIN_RECEP_F1_2"/>
    <property type="match status" value="1"/>
</dbReference>
<dbReference type="PANTHER" id="PTHR24248:SF199">
    <property type="entry name" value="IP13425P-RELATED"/>
    <property type="match status" value="1"/>
</dbReference>
<evidence type="ECO:0000256" key="11">
    <source>
        <dbReference type="SAM" id="Phobius"/>
    </source>
</evidence>
<sequence>MKYIVLLSCPIQHSSAGARTVWKKMNRYATNASDEAYNSTLQSPVGPQGYLNFSKGFTVFIVTAFLVIMVAAIIGNTLVCTATLFSPSLRKANTSLFIASLAVSDLLAAILVIPFDVYVILNNGLWFHREAACNLWTTAYLMTIPTSNLTLLGLSIDRYLTLSQPLKQFRSGKVVTRSRIAGCVTALWVYSLGFAILPMTGWTLWRFRTNSVNGSICFFNGSLLYNILVSVLHFIVPSLAMCVIYIMIYGQIRRHTSRAVRPIDSPVAQNTQANLLLQRNIKAAKRIAVIVSVFLLCWVPYSILSIIGNLCQECLLDIPQEAFYVTLIAGYLNSALNPVLYSFNNRNFMDSYWRLFRAIRRGLGRFGGIK</sequence>
<feature type="transmembrane region" description="Helical" evidence="11">
    <location>
        <begin position="287"/>
        <end position="310"/>
    </location>
</feature>
<dbReference type="OrthoDB" id="5951059at2759"/>
<comment type="caution">
    <text evidence="13">The sequence shown here is derived from an EMBL/GenBank/DDBJ whole genome shotgun (WGS) entry which is preliminary data.</text>
</comment>
<dbReference type="PROSITE" id="PS00237">
    <property type="entry name" value="G_PROTEIN_RECEP_F1_1"/>
    <property type="match status" value="1"/>
</dbReference>
<dbReference type="InterPro" id="IPR000276">
    <property type="entry name" value="GPCR_Rhodpsn"/>
</dbReference>
<dbReference type="EMBL" id="LSMT01000051">
    <property type="protein sequence ID" value="PFX30384.1"/>
    <property type="molecule type" value="Genomic_DNA"/>
</dbReference>
<evidence type="ECO:0000313" key="13">
    <source>
        <dbReference type="EMBL" id="PFX30384.1"/>
    </source>
</evidence>
<name>A0A2B4SIA2_STYPI</name>
<keyword evidence="14" id="KW-1185">Reference proteome</keyword>
<keyword evidence="3 10" id="KW-0812">Transmembrane</keyword>
<dbReference type="InterPro" id="IPR017452">
    <property type="entry name" value="GPCR_Rhodpsn_7TM"/>
</dbReference>
<gene>
    <name evidence="13" type="primary">oa2</name>
    <name evidence="13" type="ORF">AWC38_SpisGene4826</name>
</gene>
<evidence type="ECO:0000259" key="12">
    <source>
        <dbReference type="PROSITE" id="PS50262"/>
    </source>
</evidence>
<keyword evidence="9 10" id="KW-0807">Transducer</keyword>
<dbReference type="SUPFAM" id="SSF81321">
    <property type="entry name" value="Family A G protein-coupled receptor-like"/>
    <property type="match status" value="1"/>
</dbReference>
<keyword evidence="2" id="KW-1003">Cell membrane</keyword>
<protein>
    <submittedName>
        <fullName evidence="13">Octopamine receptor beta-1R</fullName>
    </submittedName>
</protein>
<evidence type="ECO:0000256" key="6">
    <source>
        <dbReference type="ARBA" id="ARBA00023136"/>
    </source>
</evidence>
<evidence type="ECO:0000256" key="10">
    <source>
        <dbReference type="RuleBase" id="RU000688"/>
    </source>
</evidence>
<dbReference type="PRINTS" id="PR00237">
    <property type="entry name" value="GPCRRHODOPSN"/>
</dbReference>
<comment type="similarity">
    <text evidence="10">Belongs to the G-protein coupled receptor 1 family.</text>
</comment>
<proteinExistence type="inferred from homology"/>
<comment type="subcellular location">
    <subcellularLocation>
        <location evidence="1">Cell membrane</location>
        <topology evidence="1">Multi-pass membrane protein</topology>
    </subcellularLocation>
</comment>
<accession>A0A2B4SIA2</accession>
<dbReference type="STRING" id="50429.A0A2B4SIA2"/>
<dbReference type="AlphaFoldDB" id="A0A2B4SIA2"/>